<evidence type="ECO:0000313" key="12">
    <source>
        <dbReference type="RefSeq" id="XP_015609200.1"/>
    </source>
</evidence>
<keyword evidence="3" id="KW-1003">Cell membrane</keyword>
<sequence>MSIGPQEVVRSEVEGGLSGPANPIPNKSMDCGCAQLRCPKLAKFATRSFFVTLLFWIGLIQAAAQAYLYLTGPTLARRFQIDPYLIDWILVVSEITPFVVGVTVAYWGDRIHRAAWTGALVLIQCAGFLSMIIPHLTHHVRIIEETENVTHMSLYSEDSPELCYVEFPRIVIEKSDTCYFTLGLLILIQFLSGMASVAFYALGISYLDDNTRKSRVAGFIGLVLSSRIFGYLLGLLLAWLCLRIDAENFNIIESSQEQIGAWWLGWPILAFALAIPGIFLSIFPRRLISEVVDSAAASILDMAGQSRRSSQKSLNTKVGSTSFLPSILRLMTNNIVICNILGAMFCLTAIMNFMMFENIFLESRFYLPRPNGILLGFGDPWTSRMVTTMIKPILIGIVVIVSGFIISGKKPGPRYLAGYNVMVTIVASTLIFALAYATCNKPSIVGERKGSIYLLKYCNKNCHCSREADFRPVCDSNGKFTFYSACHAGCTVSSYVNNEKVYGGCSCVEEMTGLGNTQASDGPCNSSSCRIGLIVYQVGTILAYTLVASSMVGHLLINLRSVYVQDKALMIGFWMTWVAIVVFVPGRLLYHKIAALTCKHWGSQGALCHLHDTKTFGDYMCYLTAFLLSVGAIFQILVWYWSRKLRLYSNSLGERENSEMKELSSTQTVPLLDPVAGPSGSKSSDTVNHIDEEQEDNSEPTQEPAAQEAENPPDSSNQPLKYGPLGPGDRRNETSLPLKSLSVVEEKNVESADELDSSSDEGNEEKNSSPKIAYKPLELDSDVESDLSSVGPRSRRRVKSKEFDPVLNNVGIASFPVTGKAFPNPDDYGNPRSSPKPNSLLSSDSLSPVHEGPPESDIRNQDGFSLTNSFEYTRKKKPNGLLKNSEPYRLTGDFNEVGIPIAESPTNSPEPTVEIQSIQITMPVYGASQDDLNVARSSIESLGGNVSYHLEDVVAEPEVPALPVRPPSRGQTSSGFGSLPDVEGTGTPLPLSPSSILKSQESLNSGSSRDRPPPLNTDF</sequence>
<comment type="similarity">
    <text evidence="2">Belongs to the organo anion transporter (TC 2.A.60) family.</text>
</comment>
<evidence type="ECO:0000256" key="4">
    <source>
        <dbReference type="ARBA" id="ARBA00022692"/>
    </source>
</evidence>
<feature type="domain" description="Kazal-like" evidence="10">
    <location>
        <begin position="452"/>
        <end position="506"/>
    </location>
</feature>
<feature type="compositionally biased region" description="Polar residues" evidence="8">
    <location>
        <begin position="862"/>
        <end position="871"/>
    </location>
</feature>
<evidence type="ECO:0000256" key="3">
    <source>
        <dbReference type="ARBA" id="ARBA00022475"/>
    </source>
</evidence>
<feature type="compositionally biased region" description="Low complexity" evidence="8">
    <location>
        <begin position="988"/>
        <end position="997"/>
    </location>
</feature>
<keyword evidence="6 9" id="KW-0472">Membrane</keyword>
<comment type="subcellular location">
    <subcellularLocation>
        <location evidence="1">Cell membrane</location>
        <topology evidence="1">Multi-pass membrane protein</topology>
    </subcellularLocation>
</comment>
<keyword evidence="4 9" id="KW-0812">Transmembrane</keyword>
<dbReference type="GeneID" id="107274501"/>
<feature type="compositionally biased region" description="Acidic residues" evidence="8">
    <location>
        <begin position="751"/>
        <end position="763"/>
    </location>
</feature>
<feature type="compositionally biased region" description="Low complexity" evidence="8">
    <location>
        <begin position="833"/>
        <end position="848"/>
    </location>
</feature>
<evidence type="ECO:0000256" key="5">
    <source>
        <dbReference type="ARBA" id="ARBA00022989"/>
    </source>
</evidence>
<dbReference type="SUPFAM" id="SSF103473">
    <property type="entry name" value="MFS general substrate transporter"/>
    <property type="match status" value="1"/>
</dbReference>
<feature type="transmembrane region" description="Helical" evidence="9">
    <location>
        <begin position="419"/>
        <end position="438"/>
    </location>
</feature>
<evidence type="ECO:0000259" key="10">
    <source>
        <dbReference type="PROSITE" id="PS51465"/>
    </source>
</evidence>
<keyword evidence="5 9" id="KW-1133">Transmembrane helix</keyword>
<reference evidence="12 13" key="1">
    <citation type="submission" date="2025-04" db="UniProtKB">
        <authorList>
            <consortium name="RefSeq"/>
        </authorList>
    </citation>
    <scope>IDENTIFICATION</scope>
</reference>
<feature type="region of interest" description="Disordered" evidence="8">
    <location>
        <begin position="959"/>
        <end position="1019"/>
    </location>
</feature>
<dbReference type="InterPro" id="IPR002350">
    <property type="entry name" value="Kazal_dom"/>
</dbReference>
<feature type="transmembrane region" description="Helical" evidence="9">
    <location>
        <begin position="88"/>
        <end position="107"/>
    </location>
</feature>
<evidence type="ECO:0000256" key="7">
    <source>
        <dbReference type="ARBA" id="ARBA00023157"/>
    </source>
</evidence>
<gene>
    <name evidence="12 13" type="primary">LOC107274501</name>
</gene>
<keyword evidence="7" id="KW-1015">Disulfide bond</keyword>
<dbReference type="RefSeq" id="XP_015609200.1">
    <property type="nucleotide sequence ID" value="XM_015753714.2"/>
</dbReference>
<dbReference type="KEGG" id="ccin:107274501"/>
<feature type="compositionally biased region" description="Polar residues" evidence="8">
    <location>
        <begin position="998"/>
        <end position="1007"/>
    </location>
</feature>
<dbReference type="Proteomes" id="UP000694920">
    <property type="component" value="Unplaced"/>
</dbReference>
<keyword evidence="11" id="KW-1185">Reference proteome</keyword>
<feature type="transmembrane region" description="Helical" evidence="9">
    <location>
        <begin position="619"/>
        <end position="641"/>
    </location>
</feature>
<feature type="region of interest" description="Disordered" evidence="8">
    <location>
        <begin position="659"/>
        <end position="890"/>
    </location>
</feature>
<dbReference type="PROSITE" id="PS51465">
    <property type="entry name" value="KAZAL_2"/>
    <property type="match status" value="1"/>
</dbReference>
<accession>A0AAJ7CGI0</accession>
<dbReference type="GO" id="GO:0016323">
    <property type="term" value="C:basolateral plasma membrane"/>
    <property type="evidence" value="ECO:0007669"/>
    <property type="project" value="TreeGrafter"/>
</dbReference>
<organism evidence="11 13">
    <name type="scientific">Cephus cinctus</name>
    <name type="common">Wheat stem sawfly</name>
    <dbReference type="NCBI Taxonomy" id="211228"/>
    <lineage>
        <taxon>Eukaryota</taxon>
        <taxon>Metazoa</taxon>
        <taxon>Ecdysozoa</taxon>
        <taxon>Arthropoda</taxon>
        <taxon>Hexapoda</taxon>
        <taxon>Insecta</taxon>
        <taxon>Pterygota</taxon>
        <taxon>Neoptera</taxon>
        <taxon>Endopterygota</taxon>
        <taxon>Hymenoptera</taxon>
        <taxon>Cephoidea</taxon>
        <taxon>Cephidae</taxon>
        <taxon>Cephus</taxon>
    </lineage>
</organism>
<dbReference type="RefSeq" id="XP_015609201.1">
    <property type="nucleotide sequence ID" value="XM_015753715.2"/>
</dbReference>
<dbReference type="InterPro" id="IPR004156">
    <property type="entry name" value="OATP"/>
</dbReference>
<dbReference type="PANTHER" id="PTHR11388:SF158">
    <property type="entry name" value="ORGANIC ANION TRANSPORTING POLYPEPTIDE 33EB"/>
    <property type="match status" value="1"/>
</dbReference>
<feature type="transmembrane region" description="Helical" evidence="9">
    <location>
        <begin position="216"/>
        <end position="240"/>
    </location>
</feature>
<dbReference type="InterPro" id="IPR036259">
    <property type="entry name" value="MFS_trans_sf"/>
</dbReference>
<dbReference type="Pfam" id="PF03137">
    <property type="entry name" value="OATP"/>
    <property type="match status" value="1"/>
</dbReference>
<feature type="transmembrane region" description="Helical" evidence="9">
    <location>
        <begin position="534"/>
        <end position="557"/>
    </location>
</feature>
<dbReference type="PANTHER" id="PTHR11388">
    <property type="entry name" value="ORGANIC ANION TRANSPORTER"/>
    <property type="match status" value="1"/>
</dbReference>
<dbReference type="AlphaFoldDB" id="A0AAJ7CGI0"/>
<dbReference type="SUPFAM" id="SSF100895">
    <property type="entry name" value="Kazal-type serine protease inhibitors"/>
    <property type="match status" value="1"/>
</dbReference>
<evidence type="ECO:0000256" key="1">
    <source>
        <dbReference type="ARBA" id="ARBA00004651"/>
    </source>
</evidence>
<feature type="transmembrane region" description="Helical" evidence="9">
    <location>
        <begin position="114"/>
        <end position="133"/>
    </location>
</feature>
<dbReference type="InterPro" id="IPR036058">
    <property type="entry name" value="Kazal_dom_sf"/>
</dbReference>
<feature type="transmembrane region" description="Helical" evidence="9">
    <location>
        <begin position="260"/>
        <end position="283"/>
    </location>
</feature>
<evidence type="ECO:0000256" key="2">
    <source>
        <dbReference type="ARBA" id="ARBA00009657"/>
    </source>
</evidence>
<protein>
    <submittedName>
        <fullName evidence="12 13">Solute carrier organic anion transporter family member 1A5</fullName>
    </submittedName>
</protein>
<dbReference type="GO" id="GO:0043252">
    <property type="term" value="P:sodium-independent organic anion transport"/>
    <property type="evidence" value="ECO:0007669"/>
    <property type="project" value="TreeGrafter"/>
</dbReference>
<evidence type="ECO:0000313" key="11">
    <source>
        <dbReference type="Proteomes" id="UP000694920"/>
    </source>
</evidence>
<evidence type="ECO:0000256" key="6">
    <source>
        <dbReference type="ARBA" id="ARBA00023136"/>
    </source>
</evidence>
<feature type="transmembrane region" description="Helical" evidence="9">
    <location>
        <begin position="179"/>
        <end position="204"/>
    </location>
</feature>
<evidence type="ECO:0000256" key="9">
    <source>
        <dbReference type="SAM" id="Phobius"/>
    </source>
</evidence>
<proteinExistence type="inferred from homology"/>
<feature type="compositionally biased region" description="Low complexity" evidence="8">
    <location>
        <begin position="699"/>
        <end position="713"/>
    </location>
</feature>
<evidence type="ECO:0000313" key="13">
    <source>
        <dbReference type="RefSeq" id="XP_015609201.1"/>
    </source>
</evidence>
<dbReference type="CDD" id="cd17336">
    <property type="entry name" value="MFS_SLCO_OATP"/>
    <property type="match status" value="1"/>
</dbReference>
<name>A0AAJ7CGI0_CEPCN</name>
<dbReference type="Gene3D" id="1.20.1250.20">
    <property type="entry name" value="MFS general substrate transporter like domains"/>
    <property type="match status" value="1"/>
</dbReference>
<dbReference type="GO" id="GO:0015347">
    <property type="term" value="F:sodium-independent organic anion transmembrane transporter activity"/>
    <property type="evidence" value="ECO:0007669"/>
    <property type="project" value="TreeGrafter"/>
</dbReference>
<feature type="transmembrane region" description="Helical" evidence="9">
    <location>
        <begin position="389"/>
        <end position="407"/>
    </location>
</feature>
<evidence type="ECO:0000256" key="8">
    <source>
        <dbReference type="SAM" id="MobiDB-lite"/>
    </source>
</evidence>
<feature type="transmembrane region" description="Helical" evidence="9">
    <location>
        <begin position="49"/>
        <end position="68"/>
    </location>
</feature>
<feature type="transmembrane region" description="Helical" evidence="9">
    <location>
        <begin position="335"/>
        <end position="356"/>
    </location>
</feature>
<feature type="transmembrane region" description="Helical" evidence="9">
    <location>
        <begin position="569"/>
        <end position="590"/>
    </location>
</feature>